<organism evidence="2 3">
    <name type="scientific">Streptosporangium fragile</name>
    <dbReference type="NCBI Taxonomy" id="46186"/>
    <lineage>
        <taxon>Bacteria</taxon>
        <taxon>Bacillati</taxon>
        <taxon>Actinomycetota</taxon>
        <taxon>Actinomycetes</taxon>
        <taxon>Streptosporangiales</taxon>
        <taxon>Streptosporangiaceae</taxon>
        <taxon>Streptosporangium</taxon>
    </lineage>
</organism>
<dbReference type="Proteomes" id="UP001500831">
    <property type="component" value="Unassembled WGS sequence"/>
</dbReference>
<feature type="domain" description="PspA-associated" evidence="1">
    <location>
        <begin position="1"/>
        <end position="92"/>
    </location>
</feature>
<evidence type="ECO:0000313" key="2">
    <source>
        <dbReference type="EMBL" id="GAA2912375.1"/>
    </source>
</evidence>
<protein>
    <recommendedName>
        <fullName evidence="1">PspA-associated domain-containing protein</fullName>
    </recommendedName>
</protein>
<evidence type="ECO:0000259" key="1">
    <source>
        <dbReference type="Pfam" id="PF22743"/>
    </source>
</evidence>
<accession>A0ABN3WEE2</accession>
<dbReference type="Pfam" id="PF22743">
    <property type="entry name" value="PspAA"/>
    <property type="match status" value="1"/>
</dbReference>
<dbReference type="EMBL" id="BAAAVI010000117">
    <property type="protein sequence ID" value="GAA2912375.1"/>
    <property type="molecule type" value="Genomic_DNA"/>
</dbReference>
<comment type="caution">
    <text evidence="2">The sequence shown here is derived from an EMBL/GenBank/DDBJ whole genome shotgun (WGS) entry which is preliminary data.</text>
</comment>
<dbReference type="InterPro" id="IPR054437">
    <property type="entry name" value="PspA-assoc_dom"/>
</dbReference>
<sequence length="92" mass="9820">MIVRILGEGQLDIADQHLDELNALDDRLQAAVDAGDTEAFTGALQALLDSVRRLGTPLPEDTLAASELVLPDEDTTLEQVRSLLAEEGLIPG</sequence>
<name>A0ABN3WEE2_9ACTN</name>
<gene>
    <name evidence="2" type="ORF">GCM10010517_78930</name>
</gene>
<keyword evidence="3" id="KW-1185">Reference proteome</keyword>
<proteinExistence type="predicted"/>
<evidence type="ECO:0000313" key="3">
    <source>
        <dbReference type="Proteomes" id="UP001500831"/>
    </source>
</evidence>
<reference evidence="2 3" key="1">
    <citation type="journal article" date="2019" name="Int. J. Syst. Evol. Microbiol.">
        <title>The Global Catalogue of Microorganisms (GCM) 10K type strain sequencing project: providing services to taxonomists for standard genome sequencing and annotation.</title>
        <authorList>
            <consortium name="The Broad Institute Genomics Platform"/>
            <consortium name="The Broad Institute Genome Sequencing Center for Infectious Disease"/>
            <person name="Wu L."/>
            <person name="Ma J."/>
        </authorList>
    </citation>
    <scope>NUCLEOTIDE SEQUENCE [LARGE SCALE GENOMIC DNA]</scope>
    <source>
        <strain evidence="2 3">JCM 6242</strain>
    </source>
</reference>
<dbReference type="RefSeq" id="WP_344982056.1">
    <property type="nucleotide sequence ID" value="NZ_BAAAVI010000117.1"/>
</dbReference>